<feature type="domain" description="Carboxymuconolactone decarboxylase-like" evidence="1">
    <location>
        <begin position="18"/>
        <end position="98"/>
    </location>
</feature>
<proteinExistence type="predicted"/>
<protein>
    <submittedName>
        <fullName evidence="2">Carboxymuconolactone decarboxylase family protein</fullName>
    </submittedName>
</protein>
<dbReference type="NCBIfam" id="TIGR00778">
    <property type="entry name" value="ahpD_dom"/>
    <property type="match status" value="1"/>
</dbReference>
<accession>A0AAU7KM65</accession>
<dbReference type="InterPro" id="IPR003779">
    <property type="entry name" value="CMD-like"/>
</dbReference>
<dbReference type="Pfam" id="PF02627">
    <property type="entry name" value="CMD"/>
    <property type="match status" value="1"/>
</dbReference>
<evidence type="ECO:0000259" key="1">
    <source>
        <dbReference type="Pfam" id="PF02627"/>
    </source>
</evidence>
<dbReference type="EMBL" id="CP098827">
    <property type="protein sequence ID" value="XBO72679.1"/>
    <property type="molecule type" value="Genomic_DNA"/>
</dbReference>
<organism evidence="2">
    <name type="scientific">Halomonas sp. RT37</name>
    <dbReference type="NCBI Taxonomy" id="2950872"/>
    <lineage>
        <taxon>Bacteria</taxon>
        <taxon>Pseudomonadati</taxon>
        <taxon>Pseudomonadota</taxon>
        <taxon>Gammaproteobacteria</taxon>
        <taxon>Oceanospirillales</taxon>
        <taxon>Halomonadaceae</taxon>
        <taxon>Halomonas</taxon>
    </lineage>
</organism>
<reference evidence="2" key="1">
    <citation type="submission" date="2022-06" db="EMBL/GenBank/DDBJ databases">
        <title>A novel DMS-producing enzyme.</title>
        <authorList>
            <person name="Zhang Y."/>
        </authorList>
    </citation>
    <scope>NUCLEOTIDE SEQUENCE</scope>
    <source>
        <strain evidence="2">RT37</strain>
    </source>
</reference>
<evidence type="ECO:0000313" key="2">
    <source>
        <dbReference type="EMBL" id="XBO72679.1"/>
    </source>
</evidence>
<dbReference type="AlphaFoldDB" id="A0AAU7KM65"/>
<dbReference type="PANTHER" id="PTHR34846:SF10">
    <property type="entry name" value="CYTOPLASMIC PROTEIN"/>
    <property type="match status" value="1"/>
</dbReference>
<gene>
    <name evidence="2" type="ORF">NFG58_08255</name>
</gene>
<dbReference type="InterPro" id="IPR004675">
    <property type="entry name" value="AhpD_core"/>
</dbReference>
<dbReference type="Gene3D" id="1.20.1290.10">
    <property type="entry name" value="AhpD-like"/>
    <property type="match status" value="1"/>
</dbReference>
<dbReference type="PANTHER" id="PTHR34846">
    <property type="entry name" value="4-CARBOXYMUCONOLACTONE DECARBOXYLASE FAMILY PROTEIN (AFU_ORTHOLOGUE AFUA_6G11590)"/>
    <property type="match status" value="1"/>
</dbReference>
<sequence>MKDQRLTRADVFRHQPMLAKSLVELERAVAEAGIESELVHLIKLRASQLNGCAFCLRMHSQEAREDGEQQSRLDVLSAWRETQLFSRREQAALAWTEALTLVSGQEIGGGDYTRLAAEFTPEEQVNVTALVVSINAWNRIALAFAFPVE</sequence>
<dbReference type="InterPro" id="IPR029032">
    <property type="entry name" value="AhpD-like"/>
</dbReference>
<dbReference type="SUPFAM" id="SSF69118">
    <property type="entry name" value="AhpD-like"/>
    <property type="match status" value="1"/>
</dbReference>
<dbReference type="GO" id="GO:0051920">
    <property type="term" value="F:peroxiredoxin activity"/>
    <property type="evidence" value="ECO:0007669"/>
    <property type="project" value="InterPro"/>
</dbReference>
<dbReference type="RefSeq" id="WP_108447732.1">
    <property type="nucleotide sequence ID" value="NZ_CP098827.1"/>
</dbReference>
<name>A0AAU7KM65_9GAMM</name>